<gene>
    <name evidence="12" type="ORF">M6B22_12850</name>
</gene>
<sequence>MTATANRENRTLGSQRPAGAGRGAAGTGSKPSAEPEEKAKAPKKSLFKSKKFIIAVAAVLAVGGGAYTFLKPTPVVPPSGGEVVTMDATTLNLTGGHYLKIAVAIQLVKGKATSDAFSTSHAAELVIDEFSNRTVASLSTNKARKALTDQLLNKIKDAYPGEVFDVFVTQFVTQ</sequence>
<evidence type="ECO:0000256" key="11">
    <source>
        <dbReference type="SAM" id="MobiDB-lite"/>
    </source>
</evidence>
<reference evidence="12" key="1">
    <citation type="submission" date="2022-05" db="EMBL/GenBank/DDBJ databases">
        <title>Jatrophihabitans sp. SB3-54 whole genome sequence.</title>
        <authorList>
            <person name="Suh M.K."/>
            <person name="Eom M.K."/>
            <person name="Kim J.S."/>
            <person name="Kim H.S."/>
            <person name="Do H.E."/>
            <person name="Shin Y.K."/>
            <person name="Lee J.-S."/>
        </authorList>
    </citation>
    <scope>NUCLEOTIDE SEQUENCE</scope>
    <source>
        <strain evidence="12">SB3-54</strain>
    </source>
</reference>
<evidence type="ECO:0000256" key="2">
    <source>
        <dbReference type="ARBA" id="ARBA00004162"/>
    </source>
</evidence>
<feature type="region of interest" description="Disordered" evidence="11">
    <location>
        <begin position="1"/>
        <end position="42"/>
    </location>
</feature>
<evidence type="ECO:0000256" key="7">
    <source>
        <dbReference type="ARBA" id="ARBA00022779"/>
    </source>
</evidence>
<keyword evidence="13" id="KW-1185">Reference proteome</keyword>
<keyword evidence="9 10" id="KW-0472">Membrane</keyword>
<evidence type="ECO:0000313" key="12">
    <source>
        <dbReference type="EMBL" id="WAX55433.1"/>
    </source>
</evidence>
<feature type="transmembrane region" description="Helical" evidence="10">
    <location>
        <begin position="52"/>
        <end position="70"/>
    </location>
</feature>
<evidence type="ECO:0000256" key="1">
    <source>
        <dbReference type="ARBA" id="ARBA00002254"/>
    </source>
</evidence>
<feature type="compositionally biased region" description="Polar residues" evidence="11">
    <location>
        <begin position="1"/>
        <end position="14"/>
    </location>
</feature>
<keyword evidence="7 10" id="KW-0283">Flagellar rotation</keyword>
<organism evidence="12 13">
    <name type="scientific">Jatrophihabitans cynanchi</name>
    <dbReference type="NCBI Taxonomy" id="2944128"/>
    <lineage>
        <taxon>Bacteria</taxon>
        <taxon>Bacillati</taxon>
        <taxon>Actinomycetota</taxon>
        <taxon>Actinomycetes</taxon>
        <taxon>Jatrophihabitantales</taxon>
        <taxon>Jatrophihabitantaceae</taxon>
        <taxon>Jatrophihabitans</taxon>
    </lineage>
</organism>
<dbReference type="EMBL" id="CP097463">
    <property type="protein sequence ID" value="WAX55433.1"/>
    <property type="molecule type" value="Genomic_DNA"/>
</dbReference>
<keyword evidence="8 10" id="KW-1133">Transmembrane helix</keyword>
<proteinExistence type="inferred from homology"/>
<evidence type="ECO:0000256" key="3">
    <source>
        <dbReference type="ARBA" id="ARBA00008281"/>
    </source>
</evidence>
<comment type="subcellular location">
    <subcellularLocation>
        <location evidence="2">Cell membrane</location>
        <topology evidence="2">Single-pass membrane protein</topology>
    </subcellularLocation>
</comment>
<keyword evidence="5 10" id="KW-0145">Chemotaxis</keyword>
<name>A0ABY7JSA0_9ACTN</name>
<comment type="similarity">
    <text evidence="3 10">Belongs to the FliL family.</text>
</comment>
<protein>
    <recommendedName>
        <fullName evidence="10">Flagellar protein FliL</fullName>
    </recommendedName>
</protein>
<keyword evidence="12" id="KW-0966">Cell projection</keyword>
<evidence type="ECO:0000256" key="6">
    <source>
        <dbReference type="ARBA" id="ARBA00022692"/>
    </source>
</evidence>
<comment type="function">
    <text evidence="1 10">Controls the rotational direction of flagella during chemotaxis.</text>
</comment>
<dbReference type="InterPro" id="IPR005503">
    <property type="entry name" value="FliL"/>
</dbReference>
<keyword evidence="4 10" id="KW-1003">Cell membrane</keyword>
<evidence type="ECO:0000256" key="8">
    <source>
        <dbReference type="ARBA" id="ARBA00022989"/>
    </source>
</evidence>
<evidence type="ECO:0000256" key="9">
    <source>
        <dbReference type="ARBA" id="ARBA00023136"/>
    </source>
</evidence>
<dbReference type="Proteomes" id="UP001164693">
    <property type="component" value="Chromosome"/>
</dbReference>
<dbReference type="RefSeq" id="WP_269441944.1">
    <property type="nucleotide sequence ID" value="NZ_CP097463.1"/>
</dbReference>
<evidence type="ECO:0000256" key="5">
    <source>
        <dbReference type="ARBA" id="ARBA00022500"/>
    </source>
</evidence>
<keyword evidence="12" id="KW-0969">Cilium</keyword>
<accession>A0ABY7JSA0</accession>
<evidence type="ECO:0000256" key="4">
    <source>
        <dbReference type="ARBA" id="ARBA00022475"/>
    </source>
</evidence>
<evidence type="ECO:0000256" key="10">
    <source>
        <dbReference type="RuleBase" id="RU364125"/>
    </source>
</evidence>
<evidence type="ECO:0000313" key="13">
    <source>
        <dbReference type="Proteomes" id="UP001164693"/>
    </source>
</evidence>
<keyword evidence="6 10" id="KW-0812">Transmembrane</keyword>
<dbReference type="Pfam" id="PF03748">
    <property type="entry name" value="FliL"/>
    <property type="match status" value="1"/>
</dbReference>
<keyword evidence="12" id="KW-0282">Flagellum</keyword>